<comment type="caution">
    <text evidence="6">The sequence shown here is derived from an EMBL/GenBank/DDBJ whole genome shotgun (WGS) entry which is preliminary data.</text>
</comment>
<name>A0A5A9PGP0_9TELE</name>
<evidence type="ECO:0000313" key="7">
    <source>
        <dbReference type="Proteomes" id="UP000324632"/>
    </source>
</evidence>
<dbReference type="PROSITE" id="PS50237">
    <property type="entry name" value="HECT"/>
    <property type="match status" value="1"/>
</dbReference>
<evidence type="ECO:0000256" key="2">
    <source>
        <dbReference type="ARBA" id="ARBA00022786"/>
    </source>
</evidence>
<evidence type="ECO:0000259" key="5">
    <source>
        <dbReference type="PROSITE" id="PS50237"/>
    </source>
</evidence>
<sequence>MNKCTTVCRMRIMVKSNAGGVDRRSPFTSCSNIYQNMNADPVRTIMVPRCLTEGQFKTFIEEEYPQLKNKSFDLCKVNRHHVVIPLNEETPKAIRSSGVLGRSALYLQPSFINEGDDSPKAHHNDAQDYGDGVEEVVNNESGKTSLGHHDLDDAHTEMEGAEERRRLIKEQDSEYEQSLLLVQEKQLILYAGAVQTATESLTLISHNPAVHITTSCNEKIGDYITQPTTFFVRWIEAEDLSGVPDPPVNIAEVYDTEMQNQLDKEVYKVYVMPDGDISSWIISQTTWQINLLEISRAVGCPVFFITHNACIYNFSRFGKTTMGDGDAAVEVDGGDRLSVTLQDVLVFASGASAIPVFGFKENPNITFLHENIDGNRLVFPEANTCSMTVKLPIGQEYDEFCRLMTAALVQSPTFGVSLTLQRHYSTWITNMARRILIQCKITFNDCCRLLLSSLNTDLDIVEATIVTDTLVLAGHVTRHSGTGGSRDPTLLPLAGHVTRHFTAKQT</sequence>
<feature type="active site" description="Glycyl thioester intermediate" evidence="3">
    <location>
        <position position="385"/>
    </location>
</feature>
<keyword evidence="2 3" id="KW-0833">Ubl conjugation pathway</keyword>
<evidence type="ECO:0000313" key="6">
    <source>
        <dbReference type="EMBL" id="KAA0721544.1"/>
    </source>
</evidence>
<dbReference type="AlphaFoldDB" id="A0A5A9PGP0"/>
<evidence type="ECO:0000256" key="1">
    <source>
        <dbReference type="ARBA" id="ARBA00022679"/>
    </source>
</evidence>
<dbReference type="Gene3D" id="3.30.2410.10">
    <property type="entry name" value="Hect, E3 ligase catalytic domain"/>
    <property type="match status" value="1"/>
</dbReference>
<dbReference type="Proteomes" id="UP000324632">
    <property type="component" value="Chromosome 5"/>
</dbReference>
<feature type="compositionally biased region" description="Basic and acidic residues" evidence="4">
    <location>
        <begin position="147"/>
        <end position="162"/>
    </location>
</feature>
<keyword evidence="7" id="KW-1185">Reference proteome</keyword>
<keyword evidence="1" id="KW-0808">Transferase</keyword>
<organism evidence="6 7">
    <name type="scientific">Triplophysa tibetana</name>
    <dbReference type="NCBI Taxonomy" id="1572043"/>
    <lineage>
        <taxon>Eukaryota</taxon>
        <taxon>Metazoa</taxon>
        <taxon>Chordata</taxon>
        <taxon>Craniata</taxon>
        <taxon>Vertebrata</taxon>
        <taxon>Euteleostomi</taxon>
        <taxon>Actinopterygii</taxon>
        <taxon>Neopterygii</taxon>
        <taxon>Teleostei</taxon>
        <taxon>Ostariophysi</taxon>
        <taxon>Cypriniformes</taxon>
        <taxon>Nemacheilidae</taxon>
        <taxon>Triplophysa</taxon>
    </lineage>
</organism>
<accession>A0A5A9PGP0</accession>
<feature type="region of interest" description="Disordered" evidence="4">
    <location>
        <begin position="141"/>
        <end position="162"/>
    </location>
</feature>
<dbReference type="GO" id="GO:0004842">
    <property type="term" value="F:ubiquitin-protein transferase activity"/>
    <property type="evidence" value="ECO:0007669"/>
    <property type="project" value="InterPro"/>
</dbReference>
<reference evidence="6 7" key="1">
    <citation type="journal article" date="2019" name="Mol. Ecol. Resour.">
        <title>Chromosome-level genome assembly of Triplophysa tibetana, a fish adapted to the harsh high-altitude environment of the Tibetan Plateau.</title>
        <authorList>
            <person name="Yang X."/>
            <person name="Liu H."/>
            <person name="Ma Z."/>
            <person name="Zou Y."/>
            <person name="Zou M."/>
            <person name="Mao Y."/>
            <person name="Li X."/>
            <person name="Wang H."/>
            <person name="Chen T."/>
            <person name="Wang W."/>
            <person name="Yang R."/>
        </authorList>
    </citation>
    <scope>NUCLEOTIDE SEQUENCE [LARGE SCALE GENOMIC DNA]</scope>
    <source>
        <strain evidence="6">TTIB1903HZAU</strain>
        <tissue evidence="6">Muscle</tissue>
    </source>
</reference>
<dbReference type="SUPFAM" id="SSF56204">
    <property type="entry name" value="Hect, E3 ligase catalytic domain"/>
    <property type="match status" value="1"/>
</dbReference>
<feature type="domain" description="HECT" evidence="5">
    <location>
        <begin position="342"/>
        <end position="417"/>
    </location>
</feature>
<evidence type="ECO:0000256" key="4">
    <source>
        <dbReference type="SAM" id="MobiDB-lite"/>
    </source>
</evidence>
<gene>
    <name evidence="6" type="ORF">E1301_Tti022788</name>
</gene>
<dbReference type="EMBL" id="SOYY01000005">
    <property type="protein sequence ID" value="KAA0721544.1"/>
    <property type="molecule type" value="Genomic_DNA"/>
</dbReference>
<dbReference type="InterPro" id="IPR000569">
    <property type="entry name" value="HECT_dom"/>
</dbReference>
<dbReference type="InterPro" id="IPR035983">
    <property type="entry name" value="Hect_E3_ubiquitin_ligase"/>
</dbReference>
<evidence type="ECO:0000256" key="3">
    <source>
        <dbReference type="PROSITE-ProRule" id="PRU00104"/>
    </source>
</evidence>
<protein>
    <recommendedName>
        <fullName evidence="5">HECT domain-containing protein</fullName>
    </recommendedName>
</protein>
<proteinExistence type="predicted"/>